<dbReference type="SMART" id="SM00530">
    <property type="entry name" value="HTH_XRE"/>
    <property type="match status" value="1"/>
</dbReference>
<dbReference type="Pfam" id="PF13560">
    <property type="entry name" value="HTH_31"/>
    <property type="match status" value="1"/>
</dbReference>
<dbReference type="AlphaFoldDB" id="A0A7G8Q8B8"/>
<dbReference type="Gene3D" id="3.30.450.180">
    <property type="match status" value="1"/>
</dbReference>
<dbReference type="CDD" id="cd00093">
    <property type="entry name" value="HTH_XRE"/>
    <property type="match status" value="1"/>
</dbReference>
<sequence length="282" mass="31162">MVRCKLCTYPGMTGTTLDSSNDPHRLLARFLRARREAATADASLGEGRGRRRTPGLRREEIAQRAGISTTWYTWLEQGRDVALSAEALSRLADGLGLSPAERGYLFELARRRDPLPQGAGTDAPVPAELQRTVASVPMPAYLLDRGWRRRSWNAPAAELFAAWADSGDDNLLRYVFLDASAPTLITDWAHRAQRIVAEFRADTALYPDDVTLLDLVDALRHGSPAFEEYWNAQGVLAREGGLRTFNHPRLGHVAYTQVTLVPAGYNDWKLVLLLPDGGGTPL</sequence>
<organism evidence="2 3">
    <name type="scientific">Dyella telluris</name>
    <dbReference type="NCBI Taxonomy" id="2763498"/>
    <lineage>
        <taxon>Bacteria</taxon>
        <taxon>Pseudomonadati</taxon>
        <taxon>Pseudomonadota</taxon>
        <taxon>Gammaproteobacteria</taxon>
        <taxon>Lysobacterales</taxon>
        <taxon>Rhodanobacteraceae</taxon>
        <taxon>Dyella</taxon>
    </lineage>
</organism>
<protein>
    <submittedName>
        <fullName evidence="2">Helix-turn-helix domain-containing protein</fullName>
    </submittedName>
</protein>
<dbReference type="GO" id="GO:0003677">
    <property type="term" value="F:DNA binding"/>
    <property type="evidence" value="ECO:0007669"/>
    <property type="project" value="InterPro"/>
</dbReference>
<name>A0A7G8Q8B8_9GAMM</name>
<dbReference type="InterPro" id="IPR010982">
    <property type="entry name" value="Lambda_DNA-bd_dom_sf"/>
</dbReference>
<gene>
    <name evidence="2" type="ORF">H8F01_07930</name>
</gene>
<dbReference type="KEGG" id="dtl:H8F01_07930"/>
<evidence type="ECO:0000313" key="3">
    <source>
        <dbReference type="Proteomes" id="UP000515873"/>
    </source>
</evidence>
<feature type="domain" description="HTH cro/C1-type" evidence="1">
    <location>
        <begin position="30"/>
        <end position="102"/>
    </location>
</feature>
<dbReference type="SUPFAM" id="SSF47413">
    <property type="entry name" value="lambda repressor-like DNA-binding domains"/>
    <property type="match status" value="1"/>
</dbReference>
<keyword evidence="3" id="KW-1185">Reference proteome</keyword>
<dbReference type="InterPro" id="IPR001387">
    <property type="entry name" value="Cro/C1-type_HTH"/>
</dbReference>
<dbReference type="PANTHER" id="PTHR35010">
    <property type="entry name" value="BLL4672 PROTEIN-RELATED"/>
    <property type="match status" value="1"/>
</dbReference>
<evidence type="ECO:0000259" key="1">
    <source>
        <dbReference type="SMART" id="SM00530"/>
    </source>
</evidence>
<dbReference type="InterPro" id="IPR041413">
    <property type="entry name" value="MLTR_LBD"/>
</dbReference>
<dbReference type="Pfam" id="PF17765">
    <property type="entry name" value="MLTR_LBD"/>
    <property type="match status" value="1"/>
</dbReference>
<dbReference type="EMBL" id="CP060412">
    <property type="protein sequence ID" value="QNK03026.1"/>
    <property type="molecule type" value="Genomic_DNA"/>
</dbReference>
<accession>A0A7G8Q8B8</accession>
<dbReference type="PANTHER" id="PTHR35010:SF2">
    <property type="entry name" value="BLL4672 PROTEIN"/>
    <property type="match status" value="1"/>
</dbReference>
<evidence type="ECO:0000313" key="2">
    <source>
        <dbReference type="EMBL" id="QNK03026.1"/>
    </source>
</evidence>
<dbReference type="Gene3D" id="1.10.260.40">
    <property type="entry name" value="lambda repressor-like DNA-binding domains"/>
    <property type="match status" value="1"/>
</dbReference>
<reference evidence="2 3" key="1">
    <citation type="submission" date="2020-08" db="EMBL/GenBank/DDBJ databases">
        <title>Dyella sp. G9 isolated from forest soil.</title>
        <authorList>
            <person name="Fu J."/>
            <person name="Qiu L."/>
        </authorList>
    </citation>
    <scope>NUCLEOTIDE SEQUENCE [LARGE SCALE GENOMIC DNA]</scope>
    <source>
        <strain evidence="2 3">G9</strain>
    </source>
</reference>
<proteinExistence type="predicted"/>
<dbReference type="Proteomes" id="UP000515873">
    <property type="component" value="Chromosome"/>
</dbReference>